<dbReference type="PANTHER" id="PTHR43715">
    <property type="entry name" value="GDP-MANNOSE 4,6-DEHYDRATASE"/>
    <property type="match status" value="1"/>
</dbReference>
<name>A0A2H0KJJ4_9BACT</name>
<evidence type="ECO:0000313" key="7">
    <source>
        <dbReference type="Proteomes" id="UP000229497"/>
    </source>
</evidence>
<evidence type="ECO:0000256" key="2">
    <source>
        <dbReference type="ARBA" id="ARBA00009263"/>
    </source>
</evidence>
<dbReference type="InterPro" id="IPR006368">
    <property type="entry name" value="GDP_Man_deHydtase"/>
</dbReference>
<evidence type="ECO:0000313" key="6">
    <source>
        <dbReference type="EMBL" id="PIQ71405.1"/>
    </source>
</evidence>
<dbReference type="Proteomes" id="UP000229497">
    <property type="component" value="Unassembled WGS sequence"/>
</dbReference>
<dbReference type="EC" id="4.2.1.47" evidence="3"/>
<dbReference type="PANTHER" id="PTHR43715:SF1">
    <property type="entry name" value="GDP-MANNOSE 4,6 DEHYDRATASE"/>
    <property type="match status" value="1"/>
</dbReference>
<comment type="caution">
    <text evidence="6">The sequence shown here is derived from an EMBL/GenBank/DDBJ whole genome shotgun (WGS) entry which is preliminary data.</text>
</comment>
<dbReference type="GO" id="GO:0008446">
    <property type="term" value="F:GDP-mannose 4,6-dehydratase activity"/>
    <property type="evidence" value="ECO:0007669"/>
    <property type="project" value="UniProtKB-EC"/>
</dbReference>
<gene>
    <name evidence="6" type="ORF">COV87_03595</name>
</gene>
<dbReference type="Gene3D" id="3.90.25.10">
    <property type="entry name" value="UDP-galactose 4-epimerase, domain 1"/>
    <property type="match status" value="1"/>
</dbReference>
<dbReference type="EMBL" id="PCVK01000102">
    <property type="protein sequence ID" value="PIQ71405.1"/>
    <property type="molecule type" value="Genomic_DNA"/>
</dbReference>
<dbReference type="InterPro" id="IPR036291">
    <property type="entry name" value="NAD(P)-bd_dom_sf"/>
</dbReference>
<dbReference type="GO" id="GO:0042351">
    <property type="term" value="P:'de novo' GDP-L-fucose biosynthetic process"/>
    <property type="evidence" value="ECO:0007669"/>
    <property type="project" value="TreeGrafter"/>
</dbReference>
<dbReference type="InterPro" id="IPR016040">
    <property type="entry name" value="NAD(P)-bd_dom"/>
</dbReference>
<sequence length="317" mass="36497">MIMKTALVTGAFGQDGYFLTKYLIELKNYHIICCGNRFNKTQSNIYNNKNIEIKKLDIKNDYEIYKIIKDHKPDELYHLAGFSSPLISWTKPKEAIDVNGMSTITFLEAIRLFSPKTKIFFASSAKIFGIPTQPQQDENTPIDSQDPYSLGKYIGHQAVRLYRKKFNVFASNGILYNHESHLKNLNFVVYKICHYAKLLKQKKINKFSLLSFNSTIDFGDPRDYVEAMHLILQQDKPNDYIISMNNSISIKEICLKVGKLIGISDLISHIEVPESSMNENIVKFQGNNKKLKSIGWAPKFSINDTFKLILNNITLRY</sequence>
<evidence type="ECO:0000256" key="4">
    <source>
        <dbReference type="ARBA" id="ARBA00023239"/>
    </source>
</evidence>
<dbReference type="AlphaFoldDB" id="A0A2H0KJJ4"/>
<evidence type="ECO:0000259" key="5">
    <source>
        <dbReference type="Pfam" id="PF16363"/>
    </source>
</evidence>
<dbReference type="Pfam" id="PF16363">
    <property type="entry name" value="GDP_Man_Dehyd"/>
    <property type="match status" value="1"/>
</dbReference>
<evidence type="ECO:0000256" key="3">
    <source>
        <dbReference type="ARBA" id="ARBA00011989"/>
    </source>
</evidence>
<accession>A0A2H0KJJ4</accession>
<feature type="domain" description="NAD(P)-binding" evidence="5">
    <location>
        <begin position="7"/>
        <end position="306"/>
    </location>
</feature>
<keyword evidence="4" id="KW-0456">Lyase</keyword>
<dbReference type="SUPFAM" id="SSF51735">
    <property type="entry name" value="NAD(P)-binding Rossmann-fold domains"/>
    <property type="match status" value="1"/>
</dbReference>
<organism evidence="6 7">
    <name type="scientific">Candidatus Roizmanbacteria bacterium CG11_big_fil_rev_8_21_14_0_20_37_16</name>
    <dbReference type="NCBI Taxonomy" id="1974857"/>
    <lineage>
        <taxon>Bacteria</taxon>
        <taxon>Candidatus Roizmaniibacteriota</taxon>
    </lineage>
</organism>
<dbReference type="Gene3D" id="3.40.50.720">
    <property type="entry name" value="NAD(P)-binding Rossmann-like Domain"/>
    <property type="match status" value="1"/>
</dbReference>
<reference evidence="6 7" key="1">
    <citation type="submission" date="2017-09" db="EMBL/GenBank/DDBJ databases">
        <title>Depth-based differentiation of microbial function through sediment-hosted aquifers and enrichment of novel symbionts in the deep terrestrial subsurface.</title>
        <authorList>
            <person name="Probst A.J."/>
            <person name="Ladd B."/>
            <person name="Jarett J.K."/>
            <person name="Geller-Mcgrath D.E."/>
            <person name="Sieber C.M."/>
            <person name="Emerson J.B."/>
            <person name="Anantharaman K."/>
            <person name="Thomas B.C."/>
            <person name="Malmstrom R."/>
            <person name="Stieglmeier M."/>
            <person name="Klingl A."/>
            <person name="Woyke T."/>
            <person name="Ryan C.M."/>
            <person name="Banfield J.F."/>
        </authorList>
    </citation>
    <scope>NUCLEOTIDE SEQUENCE [LARGE SCALE GENOMIC DNA]</scope>
    <source>
        <strain evidence="6">CG11_big_fil_rev_8_21_14_0_20_37_16</strain>
    </source>
</reference>
<proteinExistence type="inferred from homology"/>
<protein>
    <recommendedName>
        <fullName evidence="3">GDP-mannose 4,6-dehydratase</fullName>
        <ecNumber evidence="3">4.2.1.47</ecNumber>
    </recommendedName>
</protein>
<comment type="cofactor">
    <cofactor evidence="1">
        <name>NADP(+)</name>
        <dbReference type="ChEBI" id="CHEBI:58349"/>
    </cofactor>
</comment>
<comment type="similarity">
    <text evidence="2">Belongs to the NAD(P)-dependent epimerase/dehydratase family. GDP-mannose 4,6-dehydratase subfamily.</text>
</comment>
<evidence type="ECO:0000256" key="1">
    <source>
        <dbReference type="ARBA" id="ARBA00001937"/>
    </source>
</evidence>